<evidence type="ECO:0000259" key="6">
    <source>
        <dbReference type="PROSITE" id="PS51518"/>
    </source>
</evidence>
<dbReference type="Pfam" id="PF07039">
    <property type="entry name" value="SGF29_Tudor"/>
    <property type="match status" value="1"/>
</dbReference>
<dbReference type="PANTHER" id="PTHR21539">
    <property type="entry name" value="SAGA-ASSOCIATED FACTOR 29"/>
    <property type="match status" value="1"/>
</dbReference>
<dbReference type="InterPro" id="IPR037802">
    <property type="entry name" value="SGF29"/>
</dbReference>
<dbReference type="Proteomes" id="UP000789759">
    <property type="component" value="Unassembled WGS sequence"/>
</dbReference>
<dbReference type="AlphaFoldDB" id="A0A9N8VJP6"/>
<evidence type="ECO:0000256" key="2">
    <source>
        <dbReference type="ARBA" id="ARBA00023015"/>
    </source>
</evidence>
<sequence length="291" mass="33091">MSMDKYRGETSRQSPDYDDISLAQINDSLASLDEIENDVGYATQDDKVKLESLYRSAIKQASREEEMDKKISKDIEKYLESTKDSRTPSGIVFVIERQFIMLCKIMIFNTCVNFSLMLDLNTEENIYKKRKSQEATSGSNKAKKSKVSQMKGSVIIKSGTSVAAKQPRDKDIEENWILATIVEYRTDLKSYEVEDADKDEASNRPGERFLVPAKNVIAIPNPGEMRSPEFPIDSTVIALYPSTTCFYKAVVVIPPSKLTPKSSRYLLTFEDDENAQRYVDAHYVLDIPKER</sequence>
<evidence type="ECO:0000256" key="3">
    <source>
        <dbReference type="ARBA" id="ARBA00023163"/>
    </source>
</evidence>
<organism evidence="7 8">
    <name type="scientific">Cetraspora pellucida</name>
    <dbReference type="NCBI Taxonomy" id="1433469"/>
    <lineage>
        <taxon>Eukaryota</taxon>
        <taxon>Fungi</taxon>
        <taxon>Fungi incertae sedis</taxon>
        <taxon>Mucoromycota</taxon>
        <taxon>Glomeromycotina</taxon>
        <taxon>Glomeromycetes</taxon>
        <taxon>Diversisporales</taxon>
        <taxon>Gigasporaceae</taxon>
        <taxon>Cetraspora</taxon>
    </lineage>
</organism>
<dbReference type="InterPro" id="IPR047287">
    <property type="entry name" value="Tudor_SGF29_rpt2"/>
</dbReference>
<gene>
    <name evidence="7" type="ORF">CPELLU_LOCUS262</name>
</gene>
<evidence type="ECO:0000313" key="7">
    <source>
        <dbReference type="EMBL" id="CAG8453354.1"/>
    </source>
</evidence>
<feature type="region of interest" description="Disordered" evidence="5">
    <location>
        <begin position="129"/>
        <end position="150"/>
    </location>
</feature>
<dbReference type="PROSITE" id="PS51518">
    <property type="entry name" value="SGF29_C"/>
    <property type="match status" value="1"/>
</dbReference>
<keyword evidence="4" id="KW-0539">Nucleus</keyword>
<name>A0A9N8VJP6_9GLOM</name>
<dbReference type="CDD" id="cd20394">
    <property type="entry name" value="Tudor_SGF29_rpt2"/>
    <property type="match status" value="1"/>
</dbReference>
<comment type="subcellular location">
    <subcellularLocation>
        <location evidence="1">Nucleus</location>
    </subcellularLocation>
</comment>
<keyword evidence="2" id="KW-0805">Transcription regulation</keyword>
<keyword evidence="8" id="KW-1185">Reference proteome</keyword>
<dbReference type="CDD" id="cd20393">
    <property type="entry name" value="Tudor_SGF29_rpt1"/>
    <property type="match status" value="1"/>
</dbReference>
<dbReference type="GO" id="GO:0000124">
    <property type="term" value="C:SAGA complex"/>
    <property type="evidence" value="ECO:0007669"/>
    <property type="project" value="InterPro"/>
</dbReference>
<reference evidence="7" key="1">
    <citation type="submission" date="2021-06" db="EMBL/GenBank/DDBJ databases">
        <authorList>
            <person name="Kallberg Y."/>
            <person name="Tangrot J."/>
            <person name="Rosling A."/>
        </authorList>
    </citation>
    <scope>NUCLEOTIDE SEQUENCE</scope>
    <source>
        <strain evidence="7">FL966</strain>
    </source>
</reference>
<keyword evidence="3" id="KW-0804">Transcription</keyword>
<accession>A0A9N8VJP6</accession>
<evidence type="ECO:0000256" key="4">
    <source>
        <dbReference type="ARBA" id="ARBA00023242"/>
    </source>
</evidence>
<dbReference type="InterPro" id="IPR010750">
    <property type="entry name" value="SGF29_tudor-like_dom"/>
</dbReference>
<feature type="domain" description="SGF29 C-terminal" evidence="6">
    <location>
        <begin position="152"/>
        <end position="291"/>
    </location>
</feature>
<comment type="caution">
    <text evidence="7">The sequence shown here is derived from an EMBL/GenBank/DDBJ whole genome shotgun (WGS) entry which is preliminary data.</text>
</comment>
<evidence type="ECO:0000313" key="8">
    <source>
        <dbReference type="Proteomes" id="UP000789759"/>
    </source>
</evidence>
<dbReference type="InterPro" id="IPR047288">
    <property type="entry name" value="Tudor_SGF29_rpt1"/>
</dbReference>
<evidence type="ECO:0000256" key="5">
    <source>
        <dbReference type="SAM" id="MobiDB-lite"/>
    </source>
</evidence>
<dbReference type="Gene3D" id="2.30.30.140">
    <property type="match status" value="2"/>
</dbReference>
<proteinExistence type="predicted"/>
<dbReference type="OrthoDB" id="10265994at2759"/>
<dbReference type="GO" id="GO:0005634">
    <property type="term" value="C:nucleus"/>
    <property type="evidence" value="ECO:0007669"/>
    <property type="project" value="UniProtKB-SubCell"/>
</dbReference>
<dbReference type="EMBL" id="CAJVQA010000060">
    <property type="protein sequence ID" value="CAG8453354.1"/>
    <property type="molecule type" value="Genomic_DNA"/>
</dbReference>
<dbReference type="PANTHER" id="PTHR21539:SF0">
    <property type="entry name" value="SAGA-ASSOCIATED FACTOR 29"/>
    <property type="match status" value="1"/>
</dbReference>
<evidence type="ECO:0000256" key="1">
    <source>
        <dbReference type="ARBA" id="ARBA00004123"/>
    </source>
</evidence>
<protein>
    <submittedName>
        <fullName evidence="7">21857_t:CDS:1</fullName>
    </submittedName>
</protein>